<sequence length="116" mass="13071">MCLLTYSTVTGSILQRSCFKAEGHIGLIGILVWMRFIICRHLTCNRNYNKTFLNQLNDREIVRLIMAFVGRGGQGDAGQRICDEILMIQVRQICLTEMACASTCKTNSAACTLEKY</sequence>
<gene>
    <name evidence="2" type="primary">LOC111283619</name>
</gene>
<dbReference type="KEGG" id="dzi:111283619"/>
<dbReference type="PANTHER" id="PTHR46999:SF4">
    <property type="entry name" value="ALPHA-GLUCAN WATER DIKINASE 2"/>
    <property type="match status" value="1"/>
</dbReference>
<dbReference type="OrthoDB" id="1631518at2759"/>
<name>A0A6P5XJH0_DURZI</name>
<keyword evidence="1" id="KW-1185">Reference proteome</keyword>
<protein>
    <submittedName>
        <fullName evidence="2">Alpha-glucan water dikinase 2-like</fullName>
    </submittedName>
</protein>
<dbReference type="GeneID" id="111283619"/>
<proteinExistence type="predicted"/>
<evidence type="ECO:0000313" key="1">
    <source>
        <dbReference type="Proteomes" id="UP000515121"/>
    </source>
</evidence>
<dbReference type="Proteomes" id="UP000515121">
    <property type="component" value="Unplaced"/>
</dbReference>
<reference evidence="2" key="1">
    <citation type="submission" date="2025-08" db="UniProtKB">
        <authorList>
            <consortium name="RefSeq"/>
        </authorList>
    </citation>
    <scope>IDENTIFICATION</scope>
    <source>
        <tissue evidence="2">Fruit stalk</tissue>
    </source>
</reference>
<organism evidence="1 2">
    <name type="scientific">Durio zibethinus</name>
    <name type="common">Durian</name>
    <dbReference type="NCBI Taxonomy" id="66656"/>
    <lineage>
        <taxon>Eukaryota</taxon>
        <taxon>Viridiplantae</taxon>
        <taxon>Streptophyta</taxon>
        <taxon>Embryophyta</taxon>
        <taxon>Tracheophyta</taxon>
        <taxon>Spermatophyta</taxon>
        <taxon>Magnoliopsida</taxon>
        <taxon>eudicotyledons</taxon>
        <taxon>Gunneridae</taxon>
        <taxon>Pentapetalae</taxon>
        <taxon>rosids</taxon>
        <taxon>malvids</taxon>
        <taxon>Malvales</taxon>
        <taxon>Malvaceae</taxon>
        <taxon>Helicteroideae</taxon>
        <taxon>Durio</taxon>
    </lineage>
</organism>
<dbReference type="AlphaFoldDB" id="A0A6P5XJH0"/>
<dbReference type="PANTHER" id="PTHR46999">
    <property type="entry name" value="ALPHA-GLUCAN WATER DIKINASE 1, CHLOROPLASTIC-RELATED"/>
    <property type="match status" value="1"/>
</dbReference>
<evidence type="ECO:0000313" key="2">
    <source>
        <dbReference type="RefSeq" id="XP_022727952.1"/>
    </source>
</evidence>
<dbReference type="RefSeq" id="XP_022727952.1">
    <property type="nucleotide sequence ID" value="XM_022872217.1"/>
</dbReference>
<accession>A0A6P5XJH0</accession>